<gene>
    <name evidence="1" type="ORF">PCOR1329_LOCUS84549</name>
</gene>
<dbReference type="Proteomes" id="UP001189429">
    <property type="component" value="Unassembled WGS sequence"/>
</dbReference>
<feature type="non-terminal residue" evidence="1">
    <location>
        <position position="1"/>
    </location>
</feature>
<organism evidence="1 2">
    <name type="scientific">Prorocentrum cordatum</name>
    <dbReference type="NCBI Taxonomy" id="2364126"/>
    <lineage>
        <taxon>Eukaryota</taxon>
        <taxon>Sar</taxon>
        <taxon>Alveolata</taxon>
        <taxon>Dinophyceae</taxon>
        <taxon>Prorocentrales</taxon>
        <taxon>Prorocentraceae</taxon>
        <taxon>Prorocentrum</taxon>
    </lineage>
</organism>
<proteinExistence type="predicted"/>
<evidence type="ECO:0000313" key="2">
    <source>
        <dbReference type="Proteomes" id="UP001189429"/>
    </source>
</evidence>
<comment type="caution">
    <text evidence="1">The sequence shown here is derived from an EMBL/GenBank/DDBJ whole genome shotgun (WGS) entry which is preliminary data.</text>
</comment>
<evidence type="ECO:0000313" key="1">
    <source>
        <dbReference type="EMBL" id="CAK0910347.1"/>
    </source>
</evidence>
<protein>
    <submittedName>
        <fullName evidence="1">Uncharacterized protein</fullName>
    </submittedName>
</protein>
<reference evidence="1" key="1">
    <citation type="submission" date="2023-10" db="EMBL/GenBank/DDBJ databases">
        <authorList>
            <person name="Chen Y."/>
            <person name="Shah S."/>
            <person name="Dougan E. K."/>
            <person name="Thang M."/>
            <person name="Chan C."/>
        </authorList>
    </citation>
    <scope>NUCLEOTIDE SEQUENCE [LARGE SCALE GENOMIC DNA]</scope>
</reference>
<feature type="non-terminal residue" evidence="1">
    <location>
        <position position="199"/>
    </location>
</feature>
<keyword evidence="2" id="KW-1185">Reference proteome</keyword>
<name>A0ABN9YG84_9DINO</name>
<accession>A0ABN9YG84</accession>
<dbReference type="EMBL" id="CAUYUJ010022379">
    <property type="protein sequence ID" value="CAK0910347.1"/>
    <property type="molecule type" value="Genomic_DNA"/>
</dbReference>
<sequence>SVLRRLSVPRPRTSVTVDAHAAVPHHALVHSLVPLPVPSQDPGSNPSAAALANATKAVFDAVRQFFEDRWQLLQSLEAAAAQGGDKGDPEAGEAAAAGAAAAVPGVAAGALQGALHVLAGRLERTLSLAPQTAAGEDGETSAAHARASRAVAVLAAYVDGFASLAGCNAMASSGSLWLQVCKGSDQSQVLPWALLVEVT</sequence>